<evidence type="ECO:0000313" key="1">
    <source>
        <dbReference type="EMBL" id="MCT7375585.1"/>
    </source>
</evidence>
<dbReference type="Proteomes" id="UP001320831">
    <property type="component" value="Unassembled WGS sequence"/>
</dbReference>
<comment type="caution">
    <text evidence="1">The sequence shown here is derived from an EMBL/GenBank/DDBJ whole genome shotgun (WGS) entry which is preliminary data.</text>
</comment>
<sequence>MLGFRIRSEERDRYADCERIAMLDRVLDEIEMELLAEKAGFQKRYESAAVTAAFAQQHYEDEVHDIRTLAKVDDLTRSLKAFDARIAALDNQIDLVTALRRTVRSFAAEYGID</sequence>
<reference evidence="1 2" key="1">
    <citation type="submission" date="2022-09" db="EMBL/GenBank/DDBJ databases">
        <title>Chelativorans salina sp. nov., a novel slightly halophilic bacterium isolated from a saline lake sediment enrichment.</title>
        <authorList>
            <person name="Gao L."/>
            <person name="Fang B.-Z."/>
            <person name="Li W.-J."/>
        </authorList>
    </citation>
    <scope>NUCLEOTIDE SEQUENCE [LARGE SCALE GENOMIC DNA]</scope>
    <source>
        <strain evidence="1 2">EGI FJ00035</strain>
    </source>
</reference>
<gene>
    <name evidence="1" type="ORF">N5A92_11135</name>
</gene>
<dbReference type="EMBL" id="JAOCZP010000003">
    <property type="protein sequence ID" value="MCT7375585.1"/>
    <property type="molecule type" value="Genomic_DNA"/>
</dbReference>
<keyword evidence="2" id="KW-1185">Reference proteome</keyword>
<accession>A0ABT2LLY8</accession>
<proteinExistence type="predicted"/>
<organism evidence="1 2">
    <name type="scientific">Chelativorans salis</name>
    <dbReference type="NCBI Taxonomy" id="2978478"/>
    <lineage>
        <taxon>Bacteria</taxon>
        <taxon>Pseudomonadati</taxon>
        <taxon>Pseudomonadota</taxon>
        <taxon>Alphaproteobacteria</taxon>
        <taxon>Hyphomicrobiales</taxon>
        <taxon>Phyllobacteriaceae</taxon>
        <taxon>Chelativorans</taxon>
    </lineage>
</organism>
<evidence type="ECO:0000313" key="2">
    <source>
        <dbReference type="Proteomes" id="UP001320831"/>
    </source>
</evidence>
<protein>
    <submittedName>
        <fullName evidence="1">Uncharacterized protein</fullName>
    </submittedName>
</protein>
<name>A0ABT2LLY8_9HYPH</name>